<feature type="region of interest" description="Disordered" evidence="1">
    <location>
        <begin position="91"/>
        <end position="120"/>
    </location>
</feature>
<evidence type="ECO:0000313" key="2">
    <source>
        <dbReference type="EMBL" id="RED76948.1"/>
    </source>
</evidence>
<sequence length="489" mass="54648">MIIDCPRETAVPAHIQVQVRLFWCLHVVLKTTFFAYEGWSVETTQLSKFKNVYVLIDSNEGNGTKMRKLVHAGMVLLLILAMFGCTSTKDKPVPTEESHKVDVIPESPPASADPTDPADSEAEIPVLPLKEYVELPAKHYVEAIEALSDSELRVKLTDMQTDIETNRSYWALIDMNTKTITKTDDIVEEMPPGHWEVESPTGKWIAEWDMNTPGIWGIATDTGDKTQWTDSDGDRNPLWLSDGSGFYYLHSTGVNLGDGAGFEATLAYYDIATRKSTVLSYEKGFWGGLRWLVPDVSIVATNGFDDVIGLKIIHLPEGTEKQIIDTSNLDYLDYAIHKEAGQLLITDYGKFAWYDCKGDIANLLEWPVELDESTRKNPNYVEGGNPYEQPFYESGVNGGRVGPHGLQFSPDGKHLSYLLGAIGESIDDKVPGVKMVISHVDGTDPALVLDDYVRMDRDYVWSPSSKRIFIAFSTDEARERTYIGRISVE</sequence>
<evidence type="ECO:0000313" key="3">
    <source>
        <dbReference type="Proteomes" id="UP000256977"/>
    </source>
</evidence>
<evidence type="ECO:0000256" key="1">
    <source>
        <dbReference type="SAM" id="MobiDB-lite"/>
    </source>
</evidence>
<keyword evidence="3" id="KW-1185">Reference proteome</keyword>
<dbReference type="Proteomes" id="UP000256977">
    <property type="component" value="Unassembled WGS sequence"/>
</dbReference>
<name>A0A3D9JSB1_9BACL</name>
<reference evidence="2 3" key="1">
    <citation type="submission" date="2018-07" db="EMBL/GenBank/DDBJ databases">
        <title>Genomic Encyclopedia of Type Strains, Phase III (KMG-III): the genomes of soil and plant-associated and newly described type strains.</title>
        <authorList>
            <person name="Whitman W."/>
        </authorList>
    </citation>
    <scope>NUCLEOTIDE SEQUENCE [LARGE SCALE GENOMIC DNA]</scope>
    <source>
        <strain evidence="2 3">CECT 7287</strain>
    </source>
</reference>
<feature type="compositionally biased region" description="Basic and acidic residues" evidence="1">
    <location>
        <begin position="91"/>
        <end position="103"/>
    </location>
</feature>
<dbReference type="AlphaFoldDB" id="A0A3D9JSB1"/>
<proteinExistence type="predicted"/>
<dbReference type="SUPFAM" id="SSF82171">
    <property type="entry name" value="DPP6 N-terminal domain-like"/>
    <property type="match status" value="1"/>
</dbReference>
<gene>
    <name evidence="2" type="ORF">DFP98_110171</name>
</gene>
<comment type="caution">
    <text evidence="2">The sequence shown here is derived from an EMBL/GenBank/DDBJ whole genome shotgun (WGS) entry which is preliminary data.</text>
</comment>
<accession>A0A3D9JSB1</accession>
<protein>
    <submittedName>
        <fullName evidence="2">Uncharacterized protein</fullName>
    </submittedName>
</protein>
<organism evidence="2 3">
    <name type="scientific">Cohnella phaseoli</name>
    <dbReference type="NCBI Taxonomy" id="456490"/>
    <lineage>
        <taxon>Bacteria</taxon>
        <taxon>Bacillati</taxon>
        <taxon>Bacillota</taxon>
        <taxon>Bacilli</taxon>
        <taxon>Bacillales</taxon>
        <taxon>Paenibacillaceae</taxon>
        <taxon>Cohnella</taxon>
    </lineage>
</organism>
<dbReference type="EMBL" id="QRDZ01000010">
    <property type="protein sequence ID" value="RED76948.1"/>
    <property type="molecule type" value="Genomic_DNA"/>
</dbReference>